<gene>
    <name evidence="3" type="ORF">IFM60648_07254</name>
</gene>
<dbReference type="EMBL" id="BLKI01000047">
    <property type="protein sequence ID" value="GFF85108.1"/>
    <property type="molecule type" value="Genomic_DNA"/>
</dbReference>
<protein>
    <submittedName>
        <fullName evidence="3">Uncharacterized protein</fullName>
    </submittedName>
</protein>
<keyword evidence="2" id="KW-1133">Transmembrane helix</keyword>
<proteinExistence type="predicted"/>
<evidence type="ECO:0000256" key="1">
    <source>
        <dbReference type="SAM" id="MobiDB-lite"/>
    </source>
</evidence>
<keyword evidence="4" id="KW-1185">Reference proteome</keyword>
<evidence type="ECO:0000313" key="3">
    <source>
        <dbReference type="EMBL" id="GFF85108.1"/>
    </source>
</evidence>
<feature type="region of interest" description="Disordered" evidence="1">
    <location>
        <begin position="1"/>
        <end position="142"/>
    </location>
</feature>
<feature type="transmembrane region" description="Helical" evidence="2">
    <location>
        <begin position="622"/>
        <end position="646"/>
    </location>
</feature>
<evidence type="ECO:0000256" key="2">
    <source>
        <dbReference type="SAM" id="Phobius"/>
    </source>
</evidence>
<reference evidence="3 4" key="1">
    <citation type="submission" date="2020-01" db="EMBL/GenBank/DDBJ databases">
        <title>Draft genome sequence of Aspergillus lentulus IFM 60648.</title>
        <authorList>
            <person name="Takahashi H."/>
            <person name="Yaguchi T."/>
        </authorList>
    </citation>
    <scope>NUCLEOTIDE SEQUENCE [LARGE SCALE GENOMIC DNA]</scope>
    <source>
        <strain evidence="3 4">IFM 60648</strain>
    </source>
</reference>
<dbReference type="Proteomes" id="UP000465220">
    <property type="component" value="Unassembled WGS sequence"/>
</dbReference>
<sequence>MSQFQLFPPPSPVGGGSKNPFRKGIKKPAAKPQPSSPIPLEDLKGPQTEAVLLQIIEDTKKVQPPPKAHVARESPLSIPETIREPESESLYDATPRIGTAERERSPTPKTKPSLPRVQVGSRQKSPQPSEPPVIPMKSIFPRYDPNFPLSQQQYYPQSSGSMPRPLHNPRGLTLTPEPEIDRALGPKTVPASVLNFPTDMLEPLEVHYSSAAQLKGLWEVANGQRPHNLMGTFNLRMHRTDHATFTFGDPQSPFYTMHTFSTDELSIARAHPMKPNSSVSVMMLKLEDRKRRLPPNDGLVTLLFSRLAAMLAIGEAEEVAKQHHLSSTEASEVEGNALKRAAAQESCRLLWNNEKRLYELQHPSHCKQQPPALVGAAGFGAAGIPLSPVRSKYAGILHISVSTPSSDSKSRQPPTIIVTTPLSPNALEAATQAATPRTSTLPLTDSDEPLASLDLGTMTLSISATAIINTIPSLYAIDSLVAAMLAVAASDETTNPVLADMALHDPKQESHHFSSLSNPASGGMFAGKLVATLAEREDAEESDRLMSKIKSSKFKSDTPTDSNGSGKRSFWSWGRSKPKKPQSKNKQIMVEQFDLEKYGRYGSSSSREGQKLPGPTRGILRLLFFGLNMIVKTLTVLVKIVAWLLVSVTRCVTSEKF</sequence>
<name>A0ABQ1ANS9_ASPLE</name>
<feature type="compositionally biased region" description="Basic residues" evidence="1">
    <location>
        <begin position="20"/>
        <end position="29"/>
    </location>
</feature>
<keyword evidence="2" id="KW-0472">Membrane</keyword>
<evidence type="ECO:0000313" key="4">
    <source>
        <dbReference type="Proteomes" id="UP000465220"/>
    </source>
</evidence>
<feature type="compositionally biased region" description="Polar residues" evidence="1">
    <location>
        <begin position="557"/>
        <end position="566"/>
    </location>
</feature>
<comment type="caution">
    <text evidence="3">The sequence shown here is derived from an EMBL/GenBank/DDBJ whole genome shotgun (WGS) entry which is preliminary data.</text>
</comment>
<organism evidence="3 4">
    <name type="scientific">Aspergillus lentulus</name>
    <dbReference type="NCBI Taxonomy" id="293939"/>
    <lineage>
        <taxon>Eukaryota</taxon>
        <taxon>Fungi</taxon>
        <taxon>Dikarya</taxon>
        <taxon>Ascomycota</taxon>
        <taxon>Pezizomycotina</taxon>
        <taxon>Eurotiomycetes</taxon>
        <taxon>Eurotiomycetidae</taxon>
        <taxon>Eurotiales</taxon>
        <taxon>Aspergillaceae</taxon>
        <taxon>Aspergillus</taxon>
        <taxon>Aspergillus subgen. Fumigati</taxon>
    </lineage>
</organism>
<feature type="region of interest" description="Disordered" evidence="1">
    <location>
        <begin position="537"/>
        <end position="586"/>
    </location>
</feature>
<accession>A0ABQ1ANS9</accession>
<keyword evidence="2" id="KW-0812">Transmembrane</keyword>